<accession>A0A1G9T3Q5</accession>
<evidence type="ECO:0000256" key="4">
    <source>
        <dbReference type="ARBA" id="ARBA00022833"/>
    </source>
</evidence>
<dbReference type="PANTHER" id="PTHR46233">
    <property type="entry name" value="HYDROXYACYLGLUTATHIONE HYDROLASE GLOC"/>
    <property type="match status" value="1"/>
</dbReference>
<dbReference type="AlphaFoldDB" id="A0A1G9T3Q5"/>
<sequence length="218" mass="24748">MLYLQVFTFNGFQENTYVLWDDTREAVIIDPGCSDRQEREELKEFIDDEDLKVVKILNTHAHVDHVLGNAFAKRTWGAPLYLHRLDLPVLKSVAVRAPSFRIFDYEEAEPDEWLEEGTPVTFGETTLEVLHVPGHAPGHVAFVNRESNLCISGDVLFYGSIGRWDFPFCNFDDLISSIKNKLFPLGDEMEVFPGHGPSTTIGRERLENPYVGANGQYA</sequence>
<comment type="cofactor">
    <cofactor evidence="1">
        <name>Zn(2+)</name>
        <dbReference type="ChEBI" id="CHEBI:29105"/>
    </cofactor>
</comment>
<proteinExistence type="predicted"/>
<dbReference type="PANTHER" id="PTHR46233:SF3">
    <property type="entry name" value="HYDROXYACYLGLUTATHIONE HYDROLASE GLOC"/>
    <property type="match status" value="1"/>
</dbReference>
<dbReference type="Gene3D" id="3.60.15.10">
    <property type="entry name" value="Ribonuclease Z/Hydroxyacylglutathione hydrolase-like"/>
    <property type="match status" value="1"/>
</dbReference>
<evidence type="ECO:0000259" key="5">
    <source>
        <dbReference type="SMART" id="SM00849"/>
    </source>
</evidence>
<evidence type="ECO:0000256" key="2">
    <source>
        <dbReference type="ARBA" id="ARBA00022723"/>
    </source>
</evidence>
<dbReference type="EMBL" id="FNGS01000006">
    <property type="protein sequence ID" value="SDM42384.1"/>
    <property type="molecule type" value="Genomic_DNA"/>
</dbReference>
<dbReference type="Pfam" id="PF00753">
    <property type="entry name" value="Lactamase_B"/>
    <property type="match status" value="1"/>
</dbReference>
<dbReference type="InterPro" id="IPR036866">
    <property type="entry name" value="RibonucZ/Hydroxyglut_hydro"/>
</dbReference>
<protein>
    <submittedName>
        <fullName evidence="6">Glyoxylase, beta-lactamase superfamily II</fullName>
    </submittedName>
</protein>
<dbReference type="STRING" id="563176.SAMN04488090_3404"/>
<evidence type="ECO:0000256" key="1">
    <source>
        <dbReference type="ARBA" id="ARBA00001947"/>
    </source>
</evidence>
<dbReference type="SUPFAM" id="SSF56281">
    <property type="entry name" value="Metallo-hydrolase/oxidoreductase"/>
    <property type="match status" value="1"/>
</dbReference>
<dbReference type="Proteomes" id="UP000198901">
    <property type="component" value="Unassembled WGS sequence"/>
</dbReference>
<keyword evidence="4" id="KW-0862">Zinc</keyword>
<organism evidence="6 7">
    <name type="scientific">Siphonobacter aquaeclarae</name>
    <dbReference type="NCBI Taxonomy" id="563176"/>
    <lineage>
        <taxon>Bacteria</taxon>
        <taxon>Pseudomonadati</taxon>
        <taxon>Bacteroidota</taxon>
        <taxon>Cytophagia</taxon>
        <taxon>Cytophagales</taxon>
        <taxon>Cytophagaceae</taxon>
        <taxon>Siphonobacter</taxon>
    </lineage>
</organism>
<keyword evidence="2" id="KW-0479">Metal-binding</keyword>
<dbReference type="InterPro" id="IPR051453">
    <property type="entry name" value="MBL_Glyoxalase_II"/>
</dbReference>
<dbReference type="GO" id="GO:0046872">
    <property type="term" value="F:metal ion binding"/>
    <property type="evidence" value="ECO:0007669"/>
    <property type="project" value="UniProtKB-KW"/>
</dbReference>
<keyword evidence="7" id="KW-1185">Reference proteome</keyword>
<dbReference type="InterPro" id="IPR001279">
    <property type="entry name" value="Metallo-B-lactamas"/>
</dbReference>
<keyword evidence="3" id="KW-0378">Hydrolase</keyword>
<evidence type="ECO:0000313" key="6">
    <source>
        <dbReference type="EMBL" id="SDM42384.1"/>
    </source>
</evidence>
<evidence type="ECO:0000313" key="7">
    <source>
        <dbReference type="Proteomes" id="UP000198901"/>
    </source>
</evidence>
<dbReference type="RefSeq" id="WP_093204874.1">
    <property type="nucleotide sequence ID" value="NZ_FNGS01000006.1"/>
</dbReference>
<gene>
    <name evidence="6" type="ORF">SAMN04488090_3404</name>
</gene>
<dbReference type="SMART" id="SM00849">
    <property type="entry name" value="Lactamase_B"/>
    <property type="match status" value="1"/>
</dbReference>
<dbReference type="GO" id="GO:0016787">
    <property type="term" value="F:hydrolase activity"/>
    <property type="evidence" value="ECO:0007669"/>
    <property type="project" value="UniProtKB-KW"/>
</dbReference>
<evidence type="ECO:0000256" key="3">
    <source>
        <dbReference type="ARBA" id="ARBA00022801"/>
    </source>
</evidence>
<dbReference type="CDD" id="cd06262">
    <property type="entry name" value="metallo-hydrolase-like_MBL-fold"/>
    <property type="match status" value="1"/>
</dbReference>
<reference evidence="6 7" key="1">
    <citation type="submission" date="2016-10" db="EMBL/GenBank/DDBJ databases">
        <authorList>
            <person name="de Groot N.N."/>
        </authorList>
    </citation>
    <scope>NUCLEOTIDE SEQUENCE [LARGE SCALE GENOMIC DNA]</scope>
    <source>
        <strain evidence="6 7">DSM 21668</strain>
    </source>
</reference>
<feature type="domain" description="Metallo-beta-lactamase" evidence="5">
    <location>
        <begin position="13"/>
        <end position="195"/>
    </location>
</feature>
<dbReference type="OrthoDB" id="9802248at2"/>
<name>A0A1G9T3Q5_9BACT</name>